<sequence>MVNNSLLEGWLMGIRRAFNHHLYIQLWTVGKNMDINMRRSGSMVSHSRCRRSFHSDAWVSGRFFLFLAFSMLLLIFGKAASIKPSGFQRNFESFFGSVDQDGNGEIEQVEATKFLKNLDTRLMDKYGTGAREGTTDLLISNQFEAFSYGGTTISSEEMMDHLKNMMTANHVVDWVTHGLQLPQYAEAFRQNAIMGLDFPALVENESRALAEELGVQSILHRTKITHAIVRQVFGLGATPASPQGLNCTTSNSGGIQLKWEVPPFHGSPPLHKHLVQRWNISASMWIQVADTQENLFLDKGSLIPGSIYSYRVQSWGGHGPSKWVSTDGCVAGENLAPAVPLSVSALVPPLQPQEVDSVLKTQDKQHIADNTNSGTITWLNSVVIVLFALLSRHAYFFYVLSAALRYLKEQMWMKLVQALESQYLWLRIFARCLVMAWESWESLIIWTRSRTGVQSPTGSQQPLLVPEPLPAVVPSSSSDLEYSRRPLISRSASADSLMESNGYYPSLSPIELRGRSSSYSKSGTETDDEIDQRSVAASTSPCARLEGPTRYTRWSKKRCNHEGCKTRFDRWHSVHDWWMKLNNHYCRECQRVFCVKHTRISPHGPRGQCGLDSNCYCYTCFSSLSLESKRKLEERNKLRFGPLASPSEHSFGWQQRVSLH</sequence>
<dbReference type="SUPFAM" id="SSF49265">
    <property type="entry name" value="Fibronectin type III"/>
    <property type="match status" value="1"/>
</dbReference>
<proteinExistence type="predicted"/>
<evidence type="ECO:0000259" key="3">
    <source>
        <dbReference type="PROSITE" id="PS50105"/>
    </source>
</evidence>
<dbReference type="CDD" id="cd00063">
    <property type="entry name" value="FN3"/>
    <property type="match status" value="1"/>
</dbReference>
<evidence type="ECO:0000256" key="1">
    <source>
        <dbReference type="SAM" id="MobiDB-lite"/>
    </source>
</evidence>
<feature type="domain" description="Fibronectin type-III" evidence="4">
    <location>
        <begin position="241"/>
        <end position="334"/>
    </location>
</feature>
<dbReference type="PROSITE" id="PS50105">
    <property type="entry name" value="SAM_DOMAIN"/>
    <property type="match status" value="1"/>
</dbReference>
<dbReference type="PANTHER" id="PTHR15136:SF13">
    <property type="entry name" value="SAM DOMAIN-CONTAINING PROTEIN"/>
    <property type="match status" value="1"/>
</dbReference>
<name>A0ABP0TCN4_9BRYO</name>
<feature type="domain" description="SAM" evidence="3">
    <location>
        <begin position="166"/>
        <end position="228"/>
    </location>
</feature>
<dbReference type="InterPro" id="IPR003961">
    <property type="entry name" value="FN3_dom"/>
</dbReference>
<dbReference type="InterPro" id="IPR037608">
    <property type="entry name" value="STIM1/2"/>
</dbReference>
<dbReference type="InterPro" id="IPR036116">
    <property type="entry name" value="FN3_sf"/>
</dbReference>
<dbReference type="InterPro" id="IPR013761">
    <property type="entry name" value="SAM/pointed_sf"/>
</dbReference>
<organism evidence="5 6">
    <name type="scientific">Sphagnum troendelagicum</name>
    <dbReference type="NCBI Taxonomy" id="128251"/>
    <lineage>
        <taxon>Eukaryota</taxon>
        <taxon>Viridiplantae</taxon>
        <taxon>Streptophyta</taxon>
        <taxon>Embryophyta</taxon>
        <taxon>Bryophyta</taxon>
        <taxon>Sphagnophytina</taxon>
        <taxon>Sphagnopsida</taxon>
        <taxon>Sphagnales</taxon>
        <taxon>Sphagnaceae</taxon>
        <taxon>Sphagnum</taxon>
    </lineage>
</organism>
<evidence type="ECO:0000313" key="6">
    <source>
        <dbReference type="Proteomes" id="UP001497512"/>
    </source>
</evidence>
<dbReference type="InterPro" id="IPR013783">
    <property type="entry name" value="Ig-like_fold"/>
</dbReference>
<dbReference type="Proteomes" id="UP001497512">
    <property type="component" value="Chromosome 1"/>
</dbReference>
<dbReference type="SUPFAM" id="SSF47769">
    <property type="entry name" value="SAM/Pointed domain"/>
    <property type="match status" value="1"/>
</dbReference>
<dbReference type="Gene3D" id="1.10.150.50">
    <property type="entry name" value="Transcription Factor, Ets-1"/>
    <property type="match status" value="1"/>
</dbReference>
<dbReference type="PROSITE" id="PS50853">
    <property type="entry name" value="FN3"/>
    <property type="match status" value="1"/>
</dbReference>
<dbReference type="InterPro" id="IPR001660">
    <property type="entry name" value="SAM"/>
</dbReference>
<gene>
    <name evidence="5" type="ORF">CSSPTR1EN2_LOCUS1679</name>
</gene>
<accession>A0ABP0TCN4</accession>
<dbReference type="Gene3D" id="2.60.40.10">
    <property type="entry name" value="Immunoglobulins"/>
    <property type="match status" value="1"/>
</dbReference>
<keyword evidence="2" id="KW-0472">Membrane</keyword>
<feature type="transmembrane region" description="Helical" evidence="2">
    <location>
        <begin position="57"/>
        <end position="77"/>
    </location>
</feature>
<reference evidence="5 6" key="1">
    <citation type="submission" date="2024-02" db="EMBL/GenBank/DDBJ databases">
        <authorList>
            <consortium name="ELIXIR-Norway"/>
            <consortium name="Elixir Norway"/>
        </authorList>
    </citation>
    <scope>NUCLEOTIDE SEQUENCE [LARGE SCALE GENOMIC DNA]</scope>
</reference>
<feature type="region of interest" description="Disordered" evidence="1">
    <location>
        <begin position="513"/>
        <end position="533"/>
    </location>
</feature>
<evidence type="ECO:0000313" key="5">
    <source>
        <dbReference type="EMBL" id="CAK9192015.1"/>
    </source>
</evidence>
<dbReference type="Pfam" id="PF07647">
    <property type="entry name" value="SAM_2"/>
    <property type="match status" value="1"/>
</dbReference>
<evidence type="ECO:0008006" key="7">
    <source>
        <dbReference type="Google" id="ProtNLM"/>
    </source>
</evidence>
<dbReference type="PANTHER" id="PTHR15136">
    <property type="entry name" value="STROMAL INTERACTION MOLECULE HOMOLOG"/>
    <property type="match status" value="1"/>
</dbReference>
<protein>
    <recommendedName>
        <fullName evidence="7">EF-hand domain-containing protein</fullName>
    </recommendedName>
</protein>
<evidence type="ECO:0000256" key="2">
    <source>
        <dbReference type="SAM" id="Phobius"/>
    </source>
</evidence>
<keyword evidence="2" id="KW-0812">Transmembrane</keyword>
<dbReference type="SMART" id="SM00060">
    <property type="entry name" value="FN3"/>
    <property type="match status" value="1"/>
</dbReference>
<dbReference type="EMBL" id="OZ019893">
    <property type="protein sequence ID" value="CAK9192015.1"/>
    <property type="molecule type" value="Genomic_DNA"/>
</dbReference>
<evidence type="ECO:0000259" key="4">
    <source>
        <dbReference type="PROSITE" id="PS50853"/>
    </source>
</evidence>
<keyword evidence="6" id="KW-1185">Reference proteome</keyword>
<keyword evidence="2" id="KW-1133">Transmembrane helix</keyword>